<reference evidence="2" key="1">
    <citation type="submission" date="2016-07" db="EMBL/GenBank/DDBJ databases">
        <authorList>
            <person name="Florea S."/>
            <person name="Webb J.S."/>
            <person name="Jaromczyk J."/>
            <person name="Schardl C.L."/>
        </authorList>
    </citation>
    <scope>NUCLEOTIDE SEQUENCE [LARGE SCALE GENOMIC DNA]</scope>
    <source>
        <strain evidence="2">IPBSL-7</strain>
    </source>
</reference>
<evidence type="ECO:0000313" key="1">
    <source>
        <dbReference type="EMBL" id="OCL31654.1"/>
    </source>
</evidence>
<dbReference type="PANTHER" id="PTHR30528:SF0">
    <property type="entry name" value="CYTOPLASMIC PROTEIN"/>
    <property type="match status" value="1"/>
</dbReference>
<gene>
    <name evidence="1" type="ORF">BCR15_08450</name>
</gene>
<sequence>MPRHLRNADARRIAIAAQGLHRPHAPTTTTPTPTAAQLNRAIGRMGVLQLDSVNVFERSHYLPVLARVGPYPKQALDALLHHDTTAASSSKTPARPRLGRYTEYLAHEATVIPVADWPLWQWHRTAPKRPGFETWAAEHRALIDDVLAEFTDRGPLRIRDLDHPQNVSLGGGWWNKNEVHWAAQYLFRRGDLVVVGRQRFERVLAPAVDVLPPEAHTPIPRRDAQRELIRRAAVALGVATLDDLADYPRLKITDARPAVESLEADGVLEPVTVDGWAKPAWMQAGARVPRKVESGALLSPFDPLIWYRPRAERLFDFHYRISIYTPAEQREHGYYVLPVLIDDEVVGRVDLKSDRKAGVLRVQHAHIEPAHADRAGELAERLWPLLRSAGEWQGLGEVALTGPGTWTPTLRRTLTTLDP</sequence>
<dbReference type="PANTHER" id="PTHR30528">
    <property type="entry name" value="CYTOPLASMIC PROTEIN"/>
    <property type="match status" value="1"/>
</dbReference>
<dbReference type="RefSeq" id="WP_068752430.1">
    <property type="nucleotide sequence ID" value="NZ_LR214441.1"/>
</dbReference>
<dbReference type="Pfam" id="PF06224">
    <property type="entry name" value="AlkZ-like"/>
    <property type="match status" value="1"/>
</dbReference>
<organism evidence="1 2">
    <name type="scientific">Tessaracoccus lapidicaptus</name>
    <dbReference type="NCBI Taxonomy" id="1427523"/>
    <lineage>
        <taxon>Bacteria</taxon>
        <taxon>Bacillati</taxon>
        <taxon>Actinomycetota</taxon>
        <taxon>Actinomycetes</taxon>
        <taxon>Propionibacteriales</taxon>
        <taxon>Propionibacteriaceae</taxon>
        <taxon>Tessaracoccus</taxon>
    </lineage>
</organism>
<protein>
    <recommendedName>
        <fullName evidence="3">Winged helix-turn-helix domain-containing protein</fullName>
    </recommendedName>
</protein>
<proteinExistence type="predicted"/>
<dbReference type="AlphaFoldDB" id="A0A1C0AHX8"/>
<evidence type="ECO:0008006" key="3">
    <source>
        <dbReference type="Google" id="ProtNLM"/>
    </source>
</evidence>
<evidence type="ECO:0000313" key="2">
    <source>
        <dbReference type="Proteomes" id="UP000093501"/>
    </source>
</evidence>
<comment type="caution">
    <text evidence="1">The sequence shown here is derived from an EMBL/GenBank/DDBJ whole genome shotgun (WGS) entry which is preliminary data.</text>
</comment>
<dbReference type="EMBL" id="MBQD01000025">
    <property type="protein sequence ID" value="OCL31654.1"/>
    <property type="molecule type" value="Genomic_DNA"/>
</dbReference>
<accession>A0A1C0AHX8</accession>
<dbReference type="Proteomes" id="UP000093501">
    <property type="component" value="Unassembled WGS sequence"/>
</dbReference>
<dbReference type="InterPro" id="IPR009351">
    <property type="entry name" value="AlkZ-like"/>
</dbReference>
<name>A0A1C0AHX8_9ACTN</name>
<keyword evidence="2" id="KW-1185">Reference proteome</keyword>